<evidence type="ECO:0000313" key="4">
    <source>
        <dbReference type="Proteomes" id="UP000472277"/>
    </source>
</evidence>
<name>A0A673Y360_SALTR</name>
<dbReference type="PANTHER" id="PTHR22803">
    <property type="entry name" value="MANNOSE, PHOSPHOLIPASE, LECTIN RECEPTOR RELATED"/>
    <property type="match status" value="1"/>
</dbReference>
<feature type="domain" description="C-type lectin" evidence="2">
    <location>
        <begin position="36"/>
        <end position="156"/>
    </location>
</feature>
<evidence type="ECO:0000256" key="1">
    <source>
        <dbReference type="ARBA" id="ARBA00023157"/>
    </source>
</evidence>
<dbReference type="Gene3D" id="3.10.100.10">
    <property type="entry name" value="Mannose-Binding Protein A, subunit A"/>
    <property type="match status" value="1"/>
</dbReference>
<dbReference type="OMA" id="RENNGKC"/>
<dbReference type="InterPro" id="IPR001304">
    <property type="entry name" value="C-type_lectin-like"/>
</dbReference>
<dbReference type="AlphaFoldDB" id="A0A673Y360"/>
<sequence length="164" mass="18891">MSLVKILNVYIPLSSESPPPTPAPGDGKCLFGWVPFGRYCYFVYNGPQGFSWPEARHYCQIVRGDLASIHSRADTEFILKMNYTRVHNVWIGLTRDNNFGWSWTDMQPLAFLNWAPNEPNEAFHQGDVGGENCVEMYPDGQWNDNNCMQKRGYACRHRQCEYSV</sequence>
<keyword evidence="4" id="KW-1185">Reference proteome</keyword>
<protein>
    <recommendedName>
        <fullName evidence="2">C-type lectin domain-containing protein</fullName>
    </recommendedName>
</protein>
<organism evidence="3 4">
    <name type="scientific">Salmo trutta</name>
    <name type="common">Brown trout</name>
    <dbReference type="NCBI Taxonomy" id="8032"/>
    <lineage>
        <taxon>Eukaryota</taxon>
        <taxon>Metazoa</taxon>
        <taxon>Chordata</taxon>
        <taxon>Craniata</taxon>
        <taxon>Vertebrata</taxon>
        <taxon>Euteleostomi</taxon>
        <taxon>Actinopterygii</taxon>
        <taxon>Neopterygii</taxon>
        <taxon>Teleostei</taxon>
        <taxon>Protacanthopterygii</taxon>
        <taxon>Salmoniformes</taxon>
        <taxon>Salmonidae</taxon>
        <taxon>Salmoninae</taxon>
        <taxon>Salmo</taxon>
    </lineage>
</organism>
<evidence type="ECO:0000313" key="3">
    <source>
        <dbReference type="Ensembl" id="ENSSTUP00000028943.1"/>
    </source>
</evidence>
<evidence type="ECO:0000259" key="2">
    <source>
        <dbReference type="PROSITE" id="PS50041"/>
    </source>
</evidence>
<dbReference type="Ensembl" id="ENSSTUT00000030295.1">
    <property type="protein sequence ID" value="ENSSTUP00000028943.1"/>
    <property type="gene ID" value="ENSSTUG00000012535.1"/>
</dbReference>
<dbReference type="InterPro" id="IPR016186">
    <property type="entry name" value="C-type_lectin-like/link_sf"/>
</dbReference>
<reference evidence="3" key="2">
    <citation type="submission" date="2025-09" db="UniProtKB">
        <authorList>
            <consortium name="Ensembl"/>
        </authorList>
    </citation>
    <scope>IDENTIFICATION</scope>
</reference>
<dbReference type="InterPro" id="IPR018378">
    <property type="entry name" value="C-type_lectin_CS"/>
</dbReference>
<dbReference type="SMART" id="SM00034">
    <property type="entry name" value="CLECT"/>
    <property type="match status" value="1"/>
</dbReference>
<reference evidence="3" key="1">
    <citation type="submission" date="2025-08" db="UniProtKB">
        <authorList>
            <consortium name="Ensembl"/>
        </authorList>
    </citation>
    <scope>IDENTIFICATION</scope>
</reference>
<dbReference type="Proteomes" id="UP000472277">
    <property type="component" value="Chromosome 15"/>
</dbReference>
<accession>A0A673Y360</accession>
<dbReference type="InterPro" id="IPR016187">
    <property type="entry name" value="CTDL_fold"/>
</dbReference>
<dbReference type="SUPFAM" id="SSF56436">
    <property type="entry name" value="C-type lectin-like"/>
    <property type="match status" value="1"/>
</dbReference>
<keyword evidence="1" id="KW-1015">Disulfide bond</keyword>
<dbReference type="PROSITE" id="PS00615">
    <property type="entry name" value="C_TYPE_LECTIN_1"/>
    <property type="match status" value="1"/>
</dbReference>
<dbReference type="Pfam" id="PF00059">
    <property type="entry name" value="Lectin_C"/>
    <property type="match status" value="1"/>
</dbReference>
<proteinExistence type="predicted"/>
<dbReference type="GeneTree" id="ENSGT01050000244842"/>
<dbReference type="InParanoid" id="A0A673Y360"/>
<dbReference type="InterPro" id="IPR050111">
    <property type="entry name" value="C-type_lectin/snaclec_domain"/>
</dbReference>
<dbReference type="PROSITE" id="PS50041">
    <property type="entry name" value="C_TYPE_LECTIN_2"/>
    <property type="match status" value="1"/>
</dbReference>
<dbReference type="CDD" id="cd00037">
    <property type="entry name" value="CLECT"/>
    <property type="match status" value="1"/>
</dbReference>